<organism evidence="2 3">
    <name type="scientific">Flavobacterium humidisoli</name>
    <dbReference type="NCBI Taxonomy" id="2937442"/>
    <lineage>
        <taxon>Bacteria</taxon>
        <taxon>Pseudomonadati</taxon>
        <taxon>Bacteroidota</taxon>
        <taxon>Flavobacteriia</taxon>
        <taxon>Flavobacteriales</taxon>
        <taxon>Flavobacteriaceae</taxon>
        <taxon>Flavobacterium</taxon>
    </lineage>
</organism>
<sequence length="128" mass="15218">MIKNILFLIILQISSCSAQNKNCFCNENKLMNESNINCDTIKLKKNYNFYWQFNCDRIWLTLEKPNKFKITINEVDVNLYPYTYRLGYQLIKDYSNKLLFRSGCPANGPCKFIIINKKNGKKITEYFQ</sequence>
<dbReference type="RefSeq" id="WP_248726587.1">
    <property type="nucleotide sequence ID" value="NZ_CP096829.1"/>
</dbReference>
<reference evidence="2 3" key="1">
    <citation type="submission" date="2022-04" db="EMBL/GenBank/DDBJ databases">
        <authorList>
            <person name="Ra J.-S."/>
            <person name="Kim S.-B."/>
        </authorList>
    </citation>
    <scope>NUCLEOTIDE SEQUENCE [LARGE SCALE GENOMIC DNA]</scope>
    <source>
        <strain evidence="2 3">MMS21-Er5</strain>
    </source>
</reference>
<feature type="chain" id="PRO_5047469057" description="CUB domain-containing protein" evidence="1">
    <location>
        <begin position="19"/>
        <end position="128"/>
    </location>
</feature>
<feature type="signal peptide" evidence="1">
    <location>
        <begin position="1"/>
        <end position="18"/>
    </location>
</feature>
<dbReference type="Proteomes" id="UP000829998">
    <property type="component" value="Chromosome"/>
</dbReference>
<proteinExistence type="predicted"/>
<evidence type="ECO:0008006" key="4">
    <source>
        <dbReference type="Google" id="ProtNLM"/>
    </source>
</evidence>
<keyword evidence="1" id="KW-0732">Signal</keyword>
<evidence type="ECO:0000256" key="1">
    <source>
        <dbReference type="SAM" id="SignalP"/>
    </source>
</evidence>
<keyword evidence="3" id="KW-1185">Reference proteome</keyword>
<evidence type="ECO:0000313" key="3">
    <source>
        <dbReference type="Proteomes" id="UP000829998"/>
    </source>
</evidence>
<name>A0ABY4LMG7_9FLAO</name>
<accession>A0ABY4LMG7</accession>
<protein>
    <recommendedName>
        <fullName evidence="4">CUB domain-containing protein</fullName>
    </recommendedName>
</protein>
<evidence type="ECO:0000313" key="2">
    <source>
        <dbReference type="EMBL" id="UPZ14284.1"/>
    </source>
</evidence>
<dbReference type="EMBL" id="CP096829">
    <property type="protein sequence ID" value="UPZ14284.1"/>
    <property type="molecule type" value="Genomic_DNA"/>
</dbReference>
<gene>
    <name evidence="2" type="ORF">M0M44_16125</name>
</gene>